<evidence type="ECO:0000256" key="4">
    <source>
        <dbReference type="ARBA" id="ARBA00022490"/>
    </source>
</evidence>
<dbReference type="AlphaFoldDB" id="A0A060X2J4"/>
<comment type="function">
    <text evidence="6">Necessary for signaling by class 3 semaphorins and subsequent remodeling of the cytoskeleton. Plays a role in axon guidance, neuronal growth cone collapse and cell migration.</text>
</comment>
<dbReference type="Pfam" id="PF01979">
    <property type="entry name" value="Amidohydro_1"/>
    <property type="match status" value="1"/>
</dbReference>
<proteinExistence type="inferred from homology"/>
<evidence type="ECO:0000256" key="6">
    <source>
        <dbReference type="ARBA" id="ARBA00025548"/>
    </source>
</evidence>
<keyword evidence="4" id="KW-0963">Cytoplasm</keyword>
<dbReference type="InterPro" id="IPR011059">
    <property type="entry name" value="Metal-dep_hydrolase_composite"/>
</dbReference>
<evidence type="ECO:0000256" key="5">
    <source>
        <dbReference type="ARBA" id="ARBA00023273"/>
    </source>
</evidence>
<dbReference type="STRING" id="8022.A0A060X2J4"/>
<protein>
    <recommendedName>
        <fullName evidence="7">Amidohydrolase-related domain-containing protein</fullName>
    </recommendedName>
</protein>
<dbReference type="Gene3D" id="2.30.40.10">
    <property type="entry name" value="Urease, subunit C, domain 1"/>
    <property type="match status" value="1"/>
</dbReference>
<dbReference type="PANTHER" id="PTHR11647:SF57">
    <property type="entry name" value="DIHYDROPYRIMIDINASE-RELATED PROTEIN 3"/>
    <property type="match status" value="1"/>
</dbReference>
<evidence type="ECO:0000256" key="2">
    <source>
        <dbReference type="ARBA" id="ARBA00004624"/>
    </source>
</evidence>
<dbReference type="Gene3D" id="3.20.20.140">
    <property type="entry name" value="Metal-dependent hydrolases"/>
    <property type="match status" value="1"/>
</dbReference>
<reference evidence="8" key="2">
    <citation type="submission" date="2014-03" db="EMBL/GenBank/DDBJ databases">
        <authorList>
            <person name="Genoscope - CEA"/>
        </authorList>
    </citation>
    <scope>NUCLEOTIDE SEQUENCE</scope>
</reference>
<dbReference type="PANTHER" id="PTHR11647">
    <property type="entry name" value="HYDRANTOINASE/DIHYDROPYRIMIDINASE FAMILY MEMBER"/>
    <property type="match status" value="1"/>
</dbReference>
<comment type="subcellular location">
    <subcellularLocation>
        <location evidence="2">Cell projection</location>
        <location evidence="2">Growth cone</location>
    </subcellularLocation>
    <subcellularLocation>
        <location evidence="1">Cytoplasm</location>
    </subcellularLocation>
</comment>
<evidence type="ECO:0000313" key="8">
    <source>
        <dbReference type="EMBL" id="CDQ73788.1"/>
    </source>
</evidence>
<dbReference type="GO" id="GO:0030426">
    <property type="term" value="C:growth cone"/>
    <property type="evidence" value="ECO:0007669"/>
    <property type="project" value="UniProtKB-SubCell"/>
</dbReference>
<dbReference type="SUPFAM" id="SSF51338">
    <property type="entry name" value="Composite domain of metallo-dependent hydrolases"/>
    <property type="match status" value="1"/>
</dbReference>
<feature type="domain" description="Amidohydrolase-related" evidence="7">
    <location>
        <begin position="67"/>
        <end position="109"/>
    </location>
</feature>
<evidence type="ECO:0000256" key="1">
    <source>
        <dbReference type="ARBA" id="ARBA00004496"/>
    </source>
</evidence>
<organism evidence="8 9">
    <name type="scientific">Oncorhynchus mykiss</name>
    <name type="common">Rainbow trout</name>
    <name type="synonym">Salmo gairdneri</name>
    <dbReference type="NCBI Taxonomy" id="8022"/>
    <lineage>
        <taxon>Eukaryota</taxon>
        <taxon>Metazoa</taxon>
        <taxon>Chordata</taxon>
        <taxon>Craniata</taxon>
        <taxon>Vertebrata</taxon>
        <taxon>Euteleostomi</taxon>
        <taxon>Actinopterygii</taxon>
        <taxon>Neopterygii</taxon>
        <taxon>Teleostei</taxon>
        <taxon>Protacanthopterygii</taxon>
        <taxon>Salmoniformes</taxon>
        <taxon>Salmonidae</taxon>
        <taxon>Salmoninae</taxon>
        <taxon>Oncorhynchus</taxon>
    </lineage>
</organism>
<evidence type="ECO:0000256" key="3">
    <source>
        <dbReference type="ARBA" id="ARBA00008829"/>
    </source>
</evidence>
<dbReference type="GO" id="GO:0005829">
    <property type="term" value="C:cytosol"/>
    <property type="evidence" value="ECO:0007669"/>
    <property type="project" value="TreeGrafter"/>
</dbReference>
<comment type="similarity">
    <text evidence="3">Belongs to the metallo-dependent hydrolases superfamily. Hydantoinase/dihydropyrimidinase family.</text>
</comment>
<dbReference type="InterPro" id="IPR050378">
    <property type="entry name" value="Metallo-dep_Hydrolases_sf"/>
</dbReference>
<keyword evidence="5" id="KW-0966">Cell projection</keyword>
<sequence>MSGHSYQGKKNIPKITSDRLLVKGGRIVNDDQSFYADIYMEDGVIKQIGDNLIVPGGIKTIEANGKMVIPGGIDNHTHFQMPYRGTTTVDDFSQGTKAALAGGTTMIGERREQSPGEACSPCLSLGGGGWGGLKVSQ</sequence>
<dbReference type="EMBL" id="FR904928">
    <property type="protein sequence ID" value="CDQ73788.1"/>
    <property type="molecule type" value="Genomic_DNA"/>
</dbReference>
<dbReference type="GO" id="GO:0016812">
    <property type="term" value="F:hydrolase activity, acting on carbon-nitrogen (but not peptide) bonds, in cyclic amides"/>
    <property type="evidence" value="ECO:0007669"/>
    <property type="project" value="TreeGrafter"/>
</dbReference>
<accession>A0A060X2J4</accession>
<reference evidence="8" key="1">
    <citation type="journal article" date="2014" name="Nat. Commun.">
        <title>The rainbow trout genome provides novel insights into evolution after whole-genome duplication in vertebrates.</title>
        <authorList>
            <person name="Berthelot C."/>
            <person name="Brunet F."/>
            <person name="Chalopin D."/>
            <person name="Juanchich A."/>
            <person name="Bernard M."/>
            <person name="Noel B."/>
            <person name="Bento P."/>
            <person name="Da Silva C."/>
            <person name="Labadie K."/>
            <person name="Alberti A."/>
            <person name="Aury J.M."/>
            <person name="Louis A."/>
            <person name="Dehais P."/>
            <person name="Bardou P."/>
            <person name="Montfort J."/>
            <person name="Klopp C."/>
            <person name="Cabau C."/>
            <person name="Gaspin C."/>
            <person name="Thorgaard G.H."/>
            <person name="Boussaha M."/>
            <person name="Quillet E."/>
            <person name="Guyomard R."/>
            <person name="Galiana D."/>
            <person name="Bobe J."/>
            <person name="Volff J.N."/>
            <person name="Genet C."/>
            <person name="Wincker P."/>
            <person name="Jaillon O."/>
            <person name="Roest Crollius H."/>
            <person name="Guiguen Y."/>
        </authorList>
    </citation>
    <scope>NUCLEOTIDE SEQUENCE [LARGE SCALE GENOMIC DNA]</scope>
</reference>
<gene>
    <name evidence="8" type="ORF">GSONMT00045777001</name>
</gene>
<evidence type="ECO:0000313" key="9">
    <source>
        <dbReference type="Proteomes" id="UP000193380"/>
    </source>
</evidence>
<name>A0A060X2J4_ONCMY</name>
<dbReference type="FunFam" id="2.30.40.10:FF:000021">
    <property type="entry name" value="Dihydropyrimidinase-related protein 2"/>
    <property type="match status" value="1"/>
</dbReference>
<dbReference type="GO" id="GO:0051764">
    <property type="term" value="P:actin crosslink formation"/>
    <property type="evidence" value="ECO:0007669"/>
    <property type="project" value="TreeGrafter"/>
</dbReference>
<dbReference type="PaxDb" id="8022-A0A060X2J4"/>
<dbReference type="Proteomes" id="UP000193380">
    <property type="component" value="Unassembled WGS sequence"/>
</dbReference>
<dbReference type="InterPro" id="IPR006680">
    <property type="entry name" value="Amidohydro-rel"/>
</dbReference>
<evidence type="ECO:0000259" key="7">
    <source>
        <dbReference type="Pfam" id="PF01979"/>
    </source>
</evidence>